<dbReference type="InterPro" id="IPR052980">
    <property type="entry name" value="Crinkler_effector"/>
</dbReference>
<dbReference type="Proteomes" id="UP001201163">
    <property type="component" value="Unassembled WGS sequence"/>
</dbReference>
<gene>
    <name evidence="1" type="ORF">EDB92DRAFT_1793737</name>
</gene>
<organism evidence="1 2">
    <name type="scientific">Lactarius akahatsu</name>
    <dbReference type="NCBI Taxonomy" id="416441"/>
    <lineage>
        <taxon>Eukaryota</taxon>
        <taxon>Fungi</taxon>
        <taxon>Dikarya</taxon>
        <taxon>Basidiomycota</taxon>
        <taxon>Agaricomycotina</taxon>
        <taxon>Agaricomycetes</taxon>
        <taxon>Russulales</taxon>
        <taxon>Russulaceae</taxon>
        <taxon>Lactarius</taxon>
    </lineage>
</organism>
<dbReference type="SUPFAM" id="SSF52540">
    <property type="entry name" value="P-loop containing nucleoside triphosphate hydrolases"/>
    <property type="match status" value="1"/>
</dbReference>
<evidence type="ECO:0008006" key="3">
    <source>
        <dbReference type="Google" id="ProtNLM"/>
    </source>
</evidence>
<sequence length="504" mass="57360">MNVDKDDNADEGEGEGDETGPGCFIFKFGIPGIWRSELLVRKEYIRLYEYCDKYLESRRNNQKPPSVVITGQPGIGKSYWLTYALCRRLTEGGPVIWFRSAKRYLFVDEGVFVVPPDYPSTDFKTRIWTLVDADDKDGIPDCLAALQETNHLIISSSSPKSSRWKLLTRSTLCSVAYMNPWKREEISKAGVIHGLSANDPRIDEMYDQYGPTPRICLESVCTKAIFAAHKNRLDSTLRKLSVEKLENMAFDTVNSSLDDESYTLILVTRLPRDGDDDDKFAYSRVEPITHMIKLKIRNQLRTETRAARIRLYKTFTNVEGTRRIAGVVYESLAQEILEKKIALKLVPMIKMELSEFGRKLNIPRWHSNHGVGANRSLVLPIDITPTETFVYPVSGLDHPIKDKVYYAPESQNQVAFDSFIMAEGKLYIFQFTIGSEHSIKKGIVPLFSTKVQGALPPRADWHFVLVVPPSVSKIYCSPELQDNDLKELLDEMNLFSMVLDCEAE</sequence>
<proteinExistence type="predicted"/>
<dbReference type="InterPro" id="IPR027417">
    <property type="entry name" value="P-loop_NTPase"/>
</dbReference>
<accession>A0AAD4LMT0</accession>
<evidence type="ECO:0000313" key="1">
    <source>
        <dbReference type="EMBL" id="KAH8996620.1"/>
    </source>
</evidence>
<dbReference type="PANTHER" id="PTHR33129">
    <property type="entry name" value="PROTEIN KINASE DOMAIN-CONTAINING PROTEIN-RELATED"/>
    <property type="match status" value="1"/>
</dbReference>
<evidence type="ECO:0000313" key="2">
    <source>
        <dbReference type="Proteomes" id="UP001201163"/>
    </source>
</evidence>
<dbReference type="EMBL" id="JAKELL010000008">
    <property type="protein sequence ID" value="KAH8996620.1"/>
    <property type="molecule type" value="Genomic_DNA"/>
</dbReference>
<dbReference type="AlphaFoldDB" id="A0AAD4LMT0"/>
<comment type="caution">
    <text evidence="1">The sequence shown here is derived from an EMBL/GenBank/DDBJ whole genome shotgun (WGS) entry which is preliminary data.</text>
</comment>
<protein>
    <recommendedName>
        <fullName evidence="3">Crinkler (CRN) family protein</fullName>
    </recommendedName>
</protein>
<name>A0AAD4LMT0_9AGAM</name>
<reference evidence="1" key="1">
    <citation type="submission" date="2022-01" db="EMBL/GenBank/DDBJ databases">
        <title>Comparative genomics reveals a dynamic genome evolution in the ectomycorrhizal milk-cap (Lactarius) mushrooms.</title>
        <authorList>
            <consortium name="DOE Joint Genome Institute"/>
            <person name="Lebreton A."/>
            <person name="Tang N."/>
            <person name="Kuo A."/>
            <person name="LaButti K."/>
            <person name="Drula E."/>
            <person name="Barry K."/>
            <person name="Clum A."/>
            <person name="Lipzen A."/>
            <person name="Mousain D."/>
            <person name="Ng V."/>
            <person name="Wang R."/>
            <person name="Wang X."/>
            <person name="Dai Y."/>
            <person name="Henrissat B."/>
            <person name="Grigoriev I.V."/>
            <person name="Guerin-Laguette A."/>
            <person name="Yu F."/>
            <person name="Martin F.M."/>
        </authorList>
    </citation>
    <scope>NUCLEOTIDE SEQUENCE</scope>
    <source>
        <strain evidence="1">QP</strain>
    </source>
</reference>
<keyword evidence="2" id="KW-1185">Reference proteome</keyword>